<evidence type="ECO:0000313" key="10">
    <source>
        <dbReference type="EMBL" id="VAX76727.1"/>
    </source>
</evidence>
<gene>
    <name evidence="9 10" type="primary">cyoE</name>
    <name evidence="10" type="ORF">BUCINSTRO3249_0298</name>
</gene>
<name>A0A3B1E7Z2_9GAMM</name>
<dbReference type="PROSITE" id="PS00943">
    <property type="entry name" value="UBIA"/>
    <property type="match status" value="1"/>
</dbReference>
<comment type="subcellular location">
    <subcellularLocation>
        <location evidence="9">Cell membrane</location>
        <topology evidence="9">Multi-pass membrane protein</topology>
    </subcellularLocation>
    <subcellularLocation>
        <location evidence="1">Membrane</location>
        <topology evidence="1">Multi-pass membrane protein</topology>
    </subcellularLocation>
</comment>
<feature type="transmembrane region" description="Helical" evidence="9">
    <location>
        <begin position="185"/>
        <end position="204"/>
    </location>
</feature>
<sequence length="306" mass="36705">MDFRSFKSLKLKNFFIFDKYKIIKMVELIKPGIIFGNLISLSGGFFLASKGSILILLFLKTILGMIFIISSSCIFNNIIDRDLDRKMHRTNNRILCTNCSSNFLKLLFFFSLFLFFLGLYIFFTYINSLCAYISFLGVFIYVILYSLFFKRYSSYSTIIGSISGSLPPIIGYIAVNNFFNKCCLILFFIFIFWQISHSYSIMIYRFKDYKIAKIPTFFSIFGIKYTIYCISWCIVFIFFLNFLLYFFYYVNFFYFFYTSIFIFLWFIFSIIKNILFLSLKYWSRCMFFISIFIVFFMSIFVFFSFL</sequence>
<keyword evidence="3 9" id="KW-0808">Transferase</keyword>
<evidence type="ECO:0000256" key="6">
    <source>
        <dbReference type="ARBA" id="ARBA00023133"/>
    </source>
</evidence>
<keyword evidence="7 9" id="KW-0472">Membrane</keyword>
<evidence type="ECO:0000313" key="11">
    <source>
        <dbReference type="Proteomes" id="UP000271849"/>
    </source>
</evidence>
<feature type="transmembrane region" description="Helical" evidence="9">
    <location>
        <begin position="129"/>
        <end position="148"/>
    </location>
</feature>
<evidence type="ECO:0000256" key="2">
    <source>
        <dbReference type="ARBA" id="ARBA00022475"/>
    </source>
</evidence>
<evidence type="ECO:0000256" key="3">
    <source>
        <dbReference type="ARBA" id="ARBA00022679"/>
    </source>
</evidence>
<evidence type="ECO:0000256" key="4">
    <source>
        <dbReference type="ARBA" id="ARBA00022692"/>
    </source>
</evidence>
<dbReference type="Proteomes" id="UP000271849">
    <property type="component" value="Chromosome"/>
</dbReference>
<comment type="pathway">
    <text evidence="9">Porphyrin-containing compound metabolism; heme O biosynthesis; heme O from protoheme: step 1/1.</text>
</comment>
<feature type="transmembrane region" description="Helical" evidence="9">
    <location>
        <begin position="254"/>
        <end position="275"/>
    </location>
</feature>
<keyword evidence="2 9" id="KW-1003">Cell membrane</keyword>
<dbReference type="OrthoDB" id="9814417at2"/>
<organism evidence="10 11">
    <name type="scientific">Buchnera aphidicola</name>
    <name type="common">Cinara strobi</name>
    <dbReference type="NCBI Taxonomy" id="1921549"/>
    <lineage>
        <taxon>Bacteria</taxon>
        <taxon>Pseudomonadati</taxon>
        <taxon>Pseudomonadota</taxon>
        <taxon>Gammaproteobacteria</taxon>
        <taxon>Enterobacterales</taxon>
        <taxon>Erwiniaceae</taxon>
        <taxon>Buchnera</taxon>
    </lineage>
</organism>
<dbReference type="Gene3D" id="1.10.357.140">
    <property type="entry name" value="UbiA prenyltransferase"/>
    <property type="match status" value="1"/>
</dbReference>
<reference evidence="11" key="1">
    <citation type="submission" date="2018-09" db="EMBL/GenBank/DDBJ databases">
        <authorList>
            <person name="Manzano-Marin A."/>
            <person name="Manzano-Marin A."/>
        </authorList>
    </citation>
    <scope>NUCLEOTIDE SEQUENCE [LARGE SCALE GENOMIC DNA]</scope>
    <source>
        <strain evidence="11">BuCistrobi</strain>
    </source>
</reference>
<proteinExistence type="inferred from homology"/>
<keyword evidence="4 9" id="KW-0812">Transmembrane</keyword>
<dbReference type="EMBL" id="LR025085">
    <property type="protein sequence ID" value="VAX76727.1"/>
    <property type="molecule type" value="Genomic_DNA"/>
</dbReference>
<dbReference type="InterPro" id="IPR006369">
    <property type="entry name" value="Protohaem_IX_farnesylTrfase"/>
</dbReference>
<keyword evidence="6 9" id="KW-0350">Heme biosynthesis</keyword>
<feature type="transmembrane region" description="Helical" evidence="9">
    <location>
        <begin position="53"/>
        <end position="79"/>
    </location>
</feature>
<keyword evidence="5 9" id="KW-1133">Transmembrane helix</keyword>
<dbReference type="HAMAP" id="MF_00154">
    <property type="entry name" value="CyoE_CtaB"/>
    <property type="match status" value="1"/>
</dbReference>
<evidence type="ECO:0000256" key="9">
    <source>
        <dbReference type="HAMAP-Rule" id="MF_00154"/>
    </source>
</evidence>
<dbReference type="InterPro" id="IPR000537">
    <property type="entry name" value="UbiA_prenyltransferase"/>
</dbReference>
<dbReference type="STRING" id="1921549.GCA_900128825_00300"/>
<feature type="transmembrane region" description="Helical" evidence="9">
    <location>
        <begin position="28"/>
        <end position="47"/>
    </location>
</feature>
<feature type="transmembrane region" description="Helical" evidence="9">
    <location>
        <begin position="225"/>
        <end position="248"/>
    </location>
</feature>
<dbReference type="AlphaFoldDB" id="A0A3B1E7Z2"/>
<evidence type="ECO:0000256" key="5">
    <source>
        <dbReference type="ARBA" id="ARBA00022989"/>
    </source>
</evidence>
<evidence type="ECO:0000256" key="7">
    <source>
        <dbReference type="ARBA" id="ARBA00023136"/>
    </source>
</evidence>
<dbReference type="PANTHER" id="PTHR43448">
    <property type="entry name" value="PROTOHEME IX FARNESYLTRANSFERASE, MITOCHONDRIAL"/>
    <property type="match status" value="1"/>
</dbReference>
<dbReference type="GO" id="GO:0005886">
    <property type="term" value="C:plasma membrane"/>
    <property type="evidence" value="ECO:0007669"/>
    <property type="project" value="UniProtKB-SubCell"/>
</dbReference>
<dbReference type="InterPro" id="IPR030470">
    <property type="entry name" value="UbiA_prenylTrfase_CS"/>
</dbReference>
<dbReference type="CDD" id="cd13957">
    <property type="entry name" value="PT_UbiA_Cox10"/>
    <property type="match status" value="1"/>
</dbReference>
<dbReference type="GO" id="GO:0048034">
    <property type="term" value="P:heme O biosynthetic process"/>
    <property type="evidence" value="ECO:0007669"/>
    <property type="project" value="UniProtKB-UniRule"/>
</dbReference>
<comment type="miscellaneous">
    <text evidence="9">Carbon 2 of the heme B porphyrin ring is defined according to the Fischer nomenclature.</text>
</comment>
<feature type="transmembrane region" description="Helical" evidence="9">
    <location>
        <begin position="103"/>
        <end position="123"/>
    </location>
</feature>
<dbReference type="UniPathway" id="UPA00834">
    <property type="reaction ID" value="UER00712"/>
</dbReference>
<comment type="similarity">
    <text evidence="9">Belongs to the UbiA prenyltransferase family. Protoheme IX farnesyltransferase subfamily.</text>
</comment>
<feature type="transmembrane region" description="Helical" evidence="9">
    <location>
        <begin position="287"/>
        <end position="305"/>
    </location>
</feature>
<evidence type="ECO:0000256" key="8">
    <source>
        <dbReference type="ARBA" id="ARBA00047690"/>
    </source>
</evidence>
<protein>
    <recommendedName>
        <fullName evidence="9">Protoheme IX farnesyltransferase</fullName>
        <ecNumber evidence="9">2.5.1.141</ecNumber>
    </recommendedName>
    <alternativeName>
        <fullName evidence="9">Heme B farnesyltransferase</fullName>
    </alternativeName>
    <alternativeName>
        <fullName evidence="9">Heme O synthase</fullName>
    </alternativeName>
</protein>
<dbReference type="Pfam" id="PF01040">
    <property type="entry name" value="UbiA"/>
    <property type="match status" value="1"/>
</dbReference>
<comment type="catalytic activity">
    <reaction evidence="8 9">
        <text>heme b + (2E,6E)-farnesyl diphosphate + H2O = Fe(II)-heme o + diphosphate</text>
        <dbReference type="Rhea" id="RHEA:28070"/>
        <dbReference type="ChEBI" id="CHEBI:15377"/>
        <dbReference type="ChEBI" id="CHEBI:33019"/>
        <dbReference type="ChEBI" id="CHEBI:60344"/>
        <dbReference type="ChEBI" id="CHEBI:60530"/>
        <dbReference type="ChEBI" id="CHEBI:175763"/>
        <dbReference type="EC" id="2.5.1.141"/>
    </reaction>
</comment>
<dbReference type="PANTHER" id="PTHR43448:SF2">
    <property type="entry name" value="PROTOHEME IX FARNESYLTRANSFERASE, MITOCHONDRIAL"/>
    <property type="match status" value="1"/>
</dbReference>
<comment type="function">
    <text evidence="9">Converts heme B (protoheme IX) to heme O by substitution of the vinyl group on carbon 2 of heme B porphyrin ring with a hydroxyethyl farnesyl side group.</text>
</comment>
<evidence type="ECO:0000256" key="1">
    <source>
        <dbReference type="ARBA" id="ARBA00004141"/>
    </source>
</evidence>
<dbReference type="RefSeq" id="WP_158349164.1">
    <property type="nucleotide sequence ID" value="NZ_LR025085.1"/>
</dbReference>
<dbReference type="GO" id="GO:0008495">
    <property type="term" value="F:protoheme IX farnesyltransferase activity"/>
    <property type="evidence" value="ECO:0007669"/>
    <property type="project" value="UniProtKB-UniRule"/>
</dbReference>
<feature type="transmembrane region" description="Helical" evidence="9">
    <location>
        <begin position="155"/>
        <end position="179"/>
    </location>
</feature>
<dbReference type="EC" id="2.5.1.141" evidence="9"/>
<dbReference type="InterPro" id="IPR044878">
    <property type="entry name" value="UbiA_sf"/>
</dbReference>
<accession>A0A3B1E7Z2</accession>